<evidence type="ECO:0000313" key="1">
    <source>
        <dbReference type="EMBL" id="GAA5502976.1"/>
    </source>
</evidence>
<comment type="caution">
    <text evidence="1">The sequence shown here is derived from an EMBL/GenBank/DDBJ whole genome shotgun (WGS) entry which is preliminary data.</text>
</comment>
<dbReference type="PANTHER" id="PTHR34129">
    <property type="entry name" value="BLR1139 PROTEIN"/>
    <property type="match status" value="1"/>
</dbReference>
<dbReference type="EMBL" id="BAABRN010000034">
    <property type="protein sequence ID" value="GAA5502976.1"/>
    <property type="molecule type" value="Genomic_DNA"/>
</dbReference>
<sequence length="114" mass="12740">MAHITTRQAWAQAQVAGEYTAPSLQKQGFIHCSRPDATQLIPVANFLYRGQSDLVVLLIEPARLTAQLKWEEFEVGSQRYPHIYGPINLEAVVEVLDFPPRPDGTFELPLGLPV</sequence>
<dbReference type="InterPro" id="IPR009297">
    <property type="entry name" value="DUF952"/>
</dbReference>
<name>A0ABP9VE29_9DEIO</name>
<dbReference type="PANTHER" id="PTHR34129:SF1">
    <property type="entry name" value="DUF952 DOMAIN-CONTAINING PROTEIN"/>
    <property type="match status" value="1"/>
</dbReference>
<accession>A0ABP9VE29</accession>
<gene>
    <name evidence="1" type="ORF">Dxin01_02723</name>
</gene>
<reference evidence="1 2" key="1">
    <citation type="submission" date="2024-02" db="EMBL/GenBank/DDBJ databases">
        <title>Deinococcus xinjiangensis NBRC 107630.</title>
        <authorList>
            <person name="Ichikawa N."/>
            <person name="Katano-Makiyama Y."/>
            <person name="Hidaka K."/>
        </authorList>
    </citation>
    <scope>NUCLEOTIDE SEQUENCE [LARGE SCALE GENOMIC DNA]</scope>
    <source>
        <strain evidence="1 2">NBRC 107630</strain>
    </source>
</reference>
<evidence type="ECO:0000313" key="2">
    <source>
        <dbReference type="Proteomes" id="UP001458946"/>
    </source>
</evidence>
<dbReference type="SUPFAM" id="SSF56399">
    <property type="entry name" value="ADP-ribosylation"/>
    <property type="match status" value="1"/>
</dbReference>
<dbReference type="Pfam" id="PF06108">
    <property type="entry name" value="DUF952"/>
    <property type="match status" value="1"/>
</dbReference>
<keyword evidence="2" id="KW-1185">Reference proteome</keyword>
<proteinExistence type="predicted"/>
<dbReference type="Proteomes" id="UP001458946">
    <property type="component" value="Unassembled WGS sequence"/>
</dbReference>
<dbReference type="Gene3D" id="3.20.170.20">
    <property type="entry name" value="Protein of unknown function DUF952"/>
    <property type="match status" value="1"/>
</dbReference>
<dbReference type="RefSeq" id="WP_353542948.1">
    <property type="nucleotide sequence ID" value="NZ_BAABRN010000034.1"/>
</dbReference>
<evidence type="ECO:0008006" key="3">
    <source>
        <dbReference type="Google" id="ProtNLM"/>
    </source>
</evidence>
<organism evidence="1 2">
    <name type="scientific">Deinococcus xinjiangensis</name>
    <dbReference type="NCBI Taxonomy" id="457454"/>
    <lineage>
        <taxon>Bacteria</taxon>
        <taxon>Thermotogati</taxon>
        <taxon>Deinococcota</taxon>
        <taxon>Deinococci</taxon>
        <taxon>Deinococcales</taxon>
        <taxon>Deinococcaceae</taxon>
        <taxon>Deinococcus</taxon>
    </lineage>
</organism>
<protein>
    <recommendedName>
        <fullName evidence="3">DUF952 domain-containing protein</fullName>
    </recommendedName>
</protein>